<keyword evidence="2" id="KW-1185">Reference proteome</keyword>
<gene>
    <name evidence="1" type="ORF">HYN49_10885</name>
</gene>
<reference evidence="1 2" key="1">
    <citation type="submission" date="2018-05" db="EMBL/GenBank/DDBJ databases">
        <title>Genome sequencing of Flavobacterium sp. HYN0049.</title>
        <authorList>
            <person name="Yi H."/>
            <person name="Baek C."/>
        </authorList>
    </citation>
    <scope>NUCLEOTIDE SEQUENCE [LARGE SCALE GENOMIC DNA]</scope>
    <source>
        <strain evidence="1 2">HYN0049</strain>
    </source>
</reference>
<dbReference type="Proteomes" id="UP000244937">
    <property type="component" value="Chromosome"/>
</dbReference>
<dbReference type="OrthoDB" id="129527at2"/>
<dbReference type="Pfam" id="PF16267">
    <property type="entry name" value="DUF4920"/>
    <property type="match status" value="1"/>
</dbReference>
<protein>
    <submittedName>
        <fullName evidence="1">DUF4920 domain-containing protein</fullName>
    </submittedName>
</protein>
<evidence type="ECO:0000313" key="1">
    <source>
        <dbReference type="EMBL" id="AWI27271.1"/>
    </source>
</evidence>
<proteinExistence type="predicted"/>
<dbReference type="EMBL" id="CP029187">
    <property type="protein sequence ID" value="AWI27271.1"/>
    <property type="molecule type" value="Genomic_DNA"/>
</dbReference>
<sequence length="114" mass="12868">MMKKYASLKKGDTINVKFRSKITDVCKKKGCWMSMELPNSKESFVRFKDYGFFVPLNADNSEAIVSGKAFLDVVSVDELKHYAKDGGKSQEEIDKITQPKITYAFTADGVLIEQ</sequence>
<name>A0A2S1SLL0_9FLAO</name>
<organism evidence="1 2">
    <name type="scientific">Flavobacterium pallidum</name>
    <dbReference type="NCBI Taxonomy" id="2172098"/>
    <lineage>
        <taxon>Bacteria</taxon>
        <taxon>Pseudomonadati</taxon>
        <taxon>Bacteroidota</taxon>
        <taxon>Flavobacteriia</taxon>
        <taxon>Flavobacteriales</taxon>
        <taxon>Flavobacteriaceae</taxon>
        <taxon>Flavobacterium</taxon>
    </lineage>
</organism>
<dbReference type="InterPro" id="IPR032577">
    <property type="entry name" value="DUF4920"/>
</dbReference>
<evidence type="ECO:0000313" key="2">
    <source>
        <dbReference type="Proteomes" id="UP000244937"/>
    </source>
</evidence>
<dbReference type="KEGG" id="fpal:HYN49_10885"/>
<accession>A0A2S1SLL0</accession>
<dbReference type="AlphaFoldDB" id="A0A2S1SLL0"/>